<comment type="caution">
    <text evidence="5">The sequence shown here is derived from an EMBL/GenBank/DDBJ whole genome shotgun (WGS) entry which is preliminary data.</text>
</comment>
<feature type="compositionally biased region" description="Basic residues" evidence="3">
    <location>
        <begin position="17"/>
        <end position="28"/>
    </location>
</feature>
<evidence type="ECO:0000256" key="1">
    <source>
        <dbReference type="ARBA" id="ARBA00022741"/>
    </source>
</evidence>
<gene>
    <name evidence="5" type="ORF">CBR_g22104</name>
</gene>
<sequence>MASVGLSGPPSSGASRTRSRSRGRIRRSGRSDESEPHESHGRSRRSRGSDYSESLDPRTVRLFSWSQLQHCTNGFAEAAQVGPQGGFGIVYRGTVEEREVAIKVMRGALTADSSKQFVAEVRTLSRVHHANLIRLIGYCQEAGRCVLVYPFYPGGNLCDRLFNLPVRGAGAGGSAACLPPLGLAERISIGYQMAQGLRYLHFGAHPPVLHRDIKGTNVLLDGGAGTELRAVLADFGLARISEQVFDTQQDVLIQPSCLVGTEGYIAPEYRAGELSPKADVYSFGVLLLEMMTGRTAREPALPSTGTKWQTLPEWVKSIHECRNLNIVGTVVDRSLRCDLTRCKNGEQMVLEMLLLALQCVEADAQLRPNIDVVEERIGHIMNLQR</sequence>
<dbReference type="OrthoDB" id="1662521at2759"/>
<dbReference type="Gramene" id="GBG76357">
    <property type="protein sequence ID" value="GBG76357"/>
    <property type="gene ID" value="CBR_g22104"/>
</dbReference>
<dbReference type="GO" id="GO:0004672">
    <property type="term" value="F:protein kinase activity"/>
    <property type="evidence" value="ECO:0007669"/>
    <property type="project" value="InterPro"/>
</dbReference>
<feature type="region of interest" description="Disordered" evidence="3">
    <location>
        <begin position="1"/>
        <end position="54"/>
    </location>
</feature>
<feature type="domain" description="Protein kinase" evidence="4">
    <location>
        <begin position="76"/>
        <end position="382"/>
    </location>
</feature>
<accession>A0A388L225</accession>
<dbReference type="Pfam" id="PF07714">
    <property type="entry name" value="PK_Tyr_Ser-Thr"/>
    <property type="match status" value="1"/>
</dbReference>
<evidence type="ECO:0000259" key="4">
    <source>
        <dbReference type="PROSITE" id="PS50011"/>
    </source>
</evidence>
<reference evidence="5 6" key="1">
    <citation type="journal article" date="2018" name="Cell">
        <title>The Chara Genome: Secondary Complexity and Implications for Plant Terrestrialization.</title>
        <authorList>
            <person name="Nishiyama T."/>
            <person name="Sakayama H."/>
            <person name="Vries J.D."/>
            <person name="Buschmann H."/>
            <person name="Saint-Marcoux D."/>
            <person name="Ullrich K.K."/>
            <person name="Haas F.B."/>
            <person name="Vanderstraeten L."/>
            <person name="Becker D."/>
            <person name="Lang D."/>
            <person name="Vosolsobe S."/>
            <person name="Rombauts S."/>
            <person name="Wilhelmsson P.K.I."/>
            <person name="Janitza P."/>
            <person name="Kern R."/>
            <person name="Heyl A."/>
            <person name="Rumpler F."/>
            <person name="Villalobos L.I.A.C."/>
            <person name="Clay J.M."/>
            <person name="Skokan R."/>
            <person name="Toyoda A."/>
            <person name="Suzuki Y."/>
            <person name="Kagoshima H."/>
            <person name="Schijlen E."/>
            <person name="Tajeshwar N."/>
            <person name="Catarino B."/>
            <person name="Hetherington A.J."/>
            <person name="Saltykova A."/>
            <person name="Bonnot C."/>
            <person name="Breuninger H."/>
            <person name="Symeonidi A."/>
            <person name="Radhakrishnan G.V."/>
            <person name="Van Nieuwerburgh F."/>
            <person name="Deforce D."/>
            <person name="Chang C."/>
            <person name="Karol K.G."/>
            <person name="Hedrich R."/>
            <person name="Ulvskov P."/>
            <person name="Glockner G."/>
            <person name="Delwiche C.F."/>
            <person name="Petrasek J."/>
            <person name="Van de Peer Y."/>
            <person name="Friml J."/>
            <person name="Beilby M."/>
            <person name="Dolan L."/>
            <person name="Kohara Y."/>
            <person name="Sugano S."/>
            <person name="Fujiyama A."/>
            <person name="Delaux P.-M."/>
            <person name="Quint M."/>
            <person name="TheiBen G."/>
            <person name="Hagemann M."/>
            <person name="Harholt J."/>
            <person name="Dunand C."/>
            <person name="Zachgo S."/>
            <person name="Langdale J."/>
            <person name="Maumus F."/>
            <person name="Straeten D.V.D."/>
            <person name="Gould S.B."/>
            <person name="Rensing S.A."/>
        </authorList>
    </citation>
    <scope>NUCLEOTIDE SEQUENCE [LARGE SCALE GENOMIC DNA]</scope>
    <source>
        <strain evidence="5 6">S276</strain>
    </source>
</reference>
<organism evidence="5 6">
    <name type="scientific">Chara braunii</name>
    <name type="common">Braun's stonewort</name>
    <dbReference type="NCBI Taxonomy" id="69332"/>
    <lineage>
        <taxon>Eukaryota</taxon>
        <taxon>Viridiplantae</taxon>
        <taxon>Streptophyta</taxon>
        <taxon>Charophyceae</taxon>
        <taxon>Charales</taxon>
        <taxon>Characeae</taxon>
        <taxon>Chara</taxon>
    </lineage>
</organism>
<dbReference type="PANTHER" id="PTHR27001">
    <property type="entry name" value="OS01G0253100 PROTEIN"/>
    <property type="match status" value="1"/>
</dbReference>
<evidence type="ECO:0000256" key="3">
    <source>
        <dbReference type="SAM" id="MobiDB-lite"/>
    </source>
</evidence>
<dbReference type="SMART" id="SM00220">
    <property type="entry name" value="S_TKc"/>
    <property type="match status" value="1"/>
</dbReference>
<dbReference type="STRING" id="69332.A0A388L225"/>
<keyword evidence="6" id="KW-1185">Reference proteome</keyword>
<dbReference type="GO" id="GO:0005524">
    <property type="term" value="F:ATP binding"/>
    <property type="evidence" value="ECO:0007669"/>
    <property type="project" value="UniProtKB-KW"/>
</dbReference>
<dbReference type="InterPro" id="IPR001245">
    <property type="entry name" value="Ser-Thr/Tyr_kinase_cat_dom"/>
</dbReference>
<dbReference type="Gene3D" id="3.30.200.20">
    <property type="entry name" value="Phosphorylase Kinase, domain 1"/>
    <property type="match status" value="1"/>
</dbReference>
<dbReference type="PANTHER" id="PTHR27001:SF931">
    <property type="entry name" value="OS11G0664100 PROTEIN"/>
    <property type="match status" value="1"/>
</dbReference>
<dbReference type="Gene3D" id="1.10.510.10">
    <property type="entry name" value="Transferase(Phosphotransferase) domain 1"/>
    <property type="match status" value="1"/>
</dbReference>
<evidence type="ECO:0000313" key="6">
    <source>
        <dbReference type="Proteomes" id="UP000265515"/>
    </source>
</evidence>
<dbReference type="GO" id="GO:0005886">
    <property type="term" value="C:plasma membrane"/>
    <property type="evidence" value="ECO:0007669"/>
    <property type="project" value="TreeGrafter"/>
</dbReference>
<keyword evidence="1" id="KW-0547">Nucleotide-binding</keyword>
<evidence type="ECO:0000313" key="5">
    <source>
        <dbReference type="EMBL" id="GBG76357.1"/>
    </source>
</evidence>
<proteinExistence type="predicted"/>
<dbReference type="PROSITE" id="PS00108">
    <property type="entry name" value="PROTEIN_KINASE_ST"/>
    <property type="match status" value="1"/>
</dbReference>
<keyword evidence="2" id="KW-0067">ATP-binding</keyword>
<dbReference type="InterPro" id="IPR011009">
    <property type="entry name" value="Kinase-like_dom_sf"/>
</dbReference>
<protein>
    <recommendedName>
        <fullName evidence="4">Protein kinase domain-containing protein</fullName>
    </recommendedName>
</protein>
<name>A0A388L225_CHABU</name>
<dbReference type="PROSITE" id="PS50011">
    <property type="entry name" value="PROTEIN_KINASE_DOM"/>
    <property type="match status" value="1"/>
</dbReference>
<feature type="compositionally biased region" description="Low complexity" evidence="3">
    <location>
        <begin position="7"/>
        <end position="16"/>
    </location>
</feature>
<evidence type="ECO:0000256" key="2">
    <source>
        <dbReference type="ARBA" id="ARBA00022840"/>
    </source>
</evidence>
<feature type="compositionally biased region" description="Basic and acidic residues" evidence="3">
    <location>
        <begin position="29"/>
        <end position="54"/>
    </location>
</feature>
<dbReference type="SUPFAM" id="SSF56112">
    <property type="entry name" value="Protein kinase-like (PK-like)"/>
    <property type="match status" value="1"/>
</dbReference>
<dbReference type="InterPro" id="IPR000719">
    <property type="entry name" value="Prot_kinase_dom"/>
</dbReference>
<dbReference type="Proteomes" id="UP000265515">
    <property type="component" value="Unassembled WGS sequence"/>
</dbReference>
<dbReference type="EMBL" id="BFEA01000243">
    <property type="protein sequence ID" value="GBG76357.1"/>
    <property type="molecule type" value="Genomic_DNA"/>
</dbReference>
<dbReference type="AlphaFoldDB" id="A0A388L225"/>
<dbReference type="InterPro" id="IPR008271">
    <property type="entry name" value="Ser/Thr_kinase_AS"/>
</dbReference>